<reference evidence="2" key="1">
    <citation type="submission" date="2016-11" db="EMBL/GenBank/DDBJ databases">
        <authorList>
            <person name="Varghese N."/>
            <person name="Submissions S."/>
        </authorList>
    </citation>
    <scope>NUCLEOTIDE SEQUENCE [LARGE SCALE GENOMIC DNA]</scope>
    <source>
        <strain evidence="2">DSM 11003</strain>
    </source>
</reference>
<protein>
    <submittedName>
        <fullName evidence="1">Uncharacterized protein</fullName>
    </submittedName>
</protein>
<dbReference type="EMBL" id="FQWY01000015">
    <property type="protein sequence ID" value="SHG85067.1"/>
    <property type="molecule type" value="Genomic_DNA"/>
</dbReference>
<sequence length="55" mass="6717">MGFGWLFPFLNLQQEFWRFFFLEIVAGYAKRAQKRCDYFLQVELYVKKAWGMAKV</sequence>
<evidence type="ECO:0000313" key="2">
    <source>
        <dbReference type="Proteomes" id="UP000242329"/>
    </source>
</evidence>
<gene>
    <name evidence="1" type="ORF">SAMN02745221_01102</name>
</gene>
<dbReference type="Proteomes" id="UP000242329">
    <property type="component" value="Unassembled WGS sequence"/>
</dbReference>
<proteinExistence type="predicted"/>
<name>A0A1M5N6H8_9FIRM</name>
<keyword evidence="2" id="KW-1185">Reference proteome</keyword>
<organism evidence="1 2">
    <name type="scientific">Thermosyntropha lipolytica DSM 11003</name>
    <dbReference type="NCBI Taxonomy" id="1123382"/>
    <lineage>
        <taxon>Bacteria</taxon>
        <taxon>Bacillati</taxon>
        <taxon>Bacillota</taxon>
        <taxon>Clostridia</taxon>
        <taxon>Eubacteriales</taxon>
        <taxon>Syntrophomonadaceae</taxon>
        <taxon>Thermosyntropha</taxon>
    </lineage>
</organism>
<evidence type="ECO:0000313" key="1">
    <source>
        <dbReference type="EMBL" id="SHG85067.1"/>
    </source>
</evidence>
<accession>A0A1M5N6H8</accession>
<dbReference type="AlphaFoldDB" id="A0A1M5N6H8"/>